<dbReference type="Pfam" id="PF12697">
    <property type="entry name" value="Abhydrolase_6"/>
    <property type="match status" value="1"/>
</dbReference>
<dbReference type="AlphaFoldDB" id="A0AB34IUI8"/>
<reference evidence="5 6" key="1">
    <citation type="journal article" date="2024" name="Science">
        <title>Giant polyketide synthase enzymes in the biosynthesis of giant marine polyether toxins.</title>
        <authorList>
            <person name="Fallon T.R."/>
            <person name="Shende V.V."/>
            <person name="Wierzbicki I.H."/>
            <person name="Pendleton A.L."/>
            <person name="Watervoot N.F."/>
            <person name="Auber R.P."/>
            <person name="Gonzalez D.J."/>
            <person name="Wisecaver J.H."/>
            <person name="Moore B.S."/>
        </authorList>
    </citation>
    <scope>NUCLEOTIDE SEQUENCE [LARGE SCALE GENOMIC DNA]</scope>
    <source>
        <strain evidence="5 6">12B1</strain>
    </source>
</reference>
<evidence type="ECO:0000313" key="6">
    <source>
        <dbReference type="Proteomes" id="UP001515480"/>
    </source>
</evidence>
<feature type="signal peptide" evidence="3">
    <location>
        <begin position="1"/>
        <end position="20"/>
    </location>
</feature>
<evidence type="ECO:0000313" key="5">
    <source>
        <dbReference type="EMBL" id="KAL1507557.1"/>
    </source>
</evidence>
<feature type="chain" id="PRO_5044336593" description="AB hydrolase-1 domain-containing protein" evidence="3">
    <location>
        <begin position="21"/>
        <end position="309"/>
    </location>
</feature>
<keyword evidence="3" id="KW-0732">Signal</keyword>
<accession>A0AB34IUI8</accession>
<dbReference type="InterPro" id="IPR000073">
    <property type="entry name" value="AB_hydrolase_1"/>
</dbReference>
<evidence type="ECO:0000256" key="3">
    <source>
        <dbReference type="SAM" id="SignalP"/>
    </source>
</evidence>
<proteinExistence type="inferred from homology"/>
<dbReference type="InterPro" id="IPR051601">
    <property type="entry name" value="Serine_prot/Carboxylest_S33"/>
</dbReference>
<comment type="caution">
    <text evidence="5">The sequence shown here is derived from an EMBL/GenBank/DDBJ whole genome shotgun (WGS) entry which is preliminary data.</text>
</comment>
<comment type="similarity">
    <text evidence="1">Belongs to the peptidase S33 family.</text>
</comment>
<gene>
    <name evidence="5" type="ORF">AB1Y20_007177</name>
</gene>
<evidence type="ECO:0000256" key="1">
    <source>
        <dbReference type="ARBA" id="ARBA00010088"/>
    </source>
</evidence>
<dbReference type="PANTHER" id="PTHR43248">
    <property type="entry name" value="2-SUCCINYL-6-HYDROXY-2,4-CYCLOHEXADIENE-1-CARBOXYLATE SYNTHASE"/>
    <property type="match status" value="1"/>
</dbReference>
<protein>
    <recommendedName>
        <fullName evidence="4">AB hydrolase-1 domain-containing protein</fullName>
    </recommendedName>
</protein>
<dbReference type="Gene3D" id="3.40.50.1820">
    <property type="entry name" value="alpha/beta hydrolase"/>
    <property type="match status" value="1"/>
</dbReference>
<dbReference type="EMBL" id="JBGBPQ010000017">
    <property type="protein sequence ID" value="KAL1507557.1"/>
    <property type="molecule type" value="Genomic_DNA"/>
</dbReference>
<dbReference type="SUPFAM" id="SSF53474">
    <property type="entry name" value="alpha/beta-Hydrolases"/>
    <property type="match status" value="1"/>
</dbReference>
<sequence>MVALHLIAALLPALAPPLAPAPAPRASTSSAPLAYELLRGTAPSASRHTCVLLHGILGSGRNLRAFASRLCEEFPEWQCLLVDLRCHGRTASTHPHPPGPHTVESAALDVIGVLRHLGIYPEMLLGHSFGGKVVMSMIEQTRGVLPRRLQAWVLDTVPGDVYVEGGDHPKDTIQFVRTLRMPLSSRKELVDQLTAAGFSTEGAHWMATNLKPEAGGGLGWAFDLEGIAEMYESYERTDLWPWLKAKPKLLDLDFVRAERSAFVWTDEDLRKMEEVGSHVHFLRDSSHWVHIDNPDGLIEILAPSFRRLT</sequence>
<organism evidence="5 6">
    <name type="scientific">Prymnesium parvum</name>
    <name type="common">Toxic golden alga</name>
    <dbReference type="NCBI Taxonomy" id="97485"/>
    <lineage>
        <taxon>Eukaryota</taxon>
        <taxon>Haptista</taxon>
        <taxon>Haptophyta</taxon>
        <taxon>Prymnesiophyceae</taxon>
        <taxon>Prymnesiales</taxon>
        <taxon>Prymnesiaceae</taxon>
        <taxon>Prymnesium</taxon>
    </lineage>
</organism>
<feature type="domain" description="AB hydrolase-1" evidence="4">
    <location>
        <begin position="51"/>
        <end position="299"/>
    </location>
</feature>
<dbReference type="PANTHER" id="PTHR43248:SF14">
    <property type="entry name" value="ALPHA_BETA-HYDROLASES SUPERFAMILY PROTEIN"/>
    <property type="match status" value="1"/>
</dbReference>
<keyword evidence="2" id="KW-0378">Hydrolase</keyword>
<dbReference type="Proteomes" id="UP001515480">
    <property type="component" value="Unassembled WGS sequence"/>
</dbReference>
<dbReference type="GO" id="GO:0016787">
    <property type="term" value="F:hydrolase activity"/>
    <property type="evidence" value="ECO:0007669"/>
    <property type="project" value="UniProtKB-KW"/>
</dbReference>
<evidence type="ECO:0000259" key="4">
    <source>
        <dbReference type="Pfam" id="PF12697"/>
    </source>
</evidence>
<evidence type="ECO:0000256" key="2">
    <source>
        <dbReference type="ARBA" id="ARBA00022801"/>
    </source>
</evidence>
<name>A0AB34IUI8_PRYPA</name>
<keyword evidence="6" id="KW-1185">Reference proteome</keyword>
<dbReference type="InterPro" id="IPR029058">
    <property type="entry name" value="AB_hydrolase_fold"/>
</dbReference>